<evidence type="ECO:0000313" key="3">
    <source>
        <dbReference type="EMBL" id="GAO51330.1"/>
    </source>
</evidence>
<dbReference type="Pfam" id="PF06687">
    <property type="entry name" value="SUR7"/>
    <property type="match status" value="1"/>
</dbReference>
<dbReference type="EMBL" id="BACD03000044">
    <property type="protein sequence ID" value="GAO51330.1"/>
    <property type="molecule type" value="Genomic_DNA"/>
</dbReference>
<sequence>MAKTPTTKRALCLTIPFLCTLLAFIFTLLIIIGNLSPAPVLRNLYFARVNTTNIVPSSTPNAAVANTIAQALGLHDFYQVGLWNYCEGYYDNGINITSCSKREAAYAFDPVEIIESELLIGASVAIPTSITSDIARVRIASRWIFGLYMTGVCLSFVTLLIMCIGALGRRWAVLPVITGFLAWLMTTAASVVATVLWKIVQNVFNNATEVNVIVSLSTEMLAMEWLAVAFSTIALLFLLISLCTPKGRKTVEKQRMLEEEKWAASNPSPPPNMIVNNGGFTPVERASGVFTPVQPYIPVQQQQFDYNHPHAPNPVSMLRQEGYERNVPEPLPQYQYPKYSNGYGYESSRNSSSGRNVTV</sequence>
<protein>
    <submittedName>
        <fullName evidence="3">Uncharacterized protein</fullName>
    </submittedName>
</protein>
<evidence type="ECO:0000256" key="1">
    <source>
        <dbReference type="SAM" id="MobiDB-lite"/>
    </source>
</evidence>
<feature type="transmembrane region" description="Helical" evidence="2">
    <location>
        <begin position="143"/>
        <end position="168"/>
    </location>
</feature>
<keyword evidence="2" id="KW-0812">Transmembrane</keyword>
<dbReference type="RefSeq" id="XP_019022254.1">
    <property type="nucleotide sequence ID" value="XM_019166337.1"/>
</dbReference>
<feature type="region of interest" description="Disordered" evidence="1">
    <location>
        <begin position="329"/>
        <end position="359"/>
    </location>
</feature>
<feature type="transmembrane region" description="Helical" evidence="2">
    <location>
        <begin position="180"/>
        <end position="200"/>
    </location>
</feature>
<comment type="caution">
    <text evidence="3">The sequence shown here is derived from an EMBL/GenBank/DDBJ whole genome shotgun (WGS) entry which is preliminary data.</text>
</comment>
<dbReference type="GO" id="GO:0031505">
    <property type="term" value="P:fungal-type cell wall organization"/>
    <property type="evidence" value="ECO:0007669"/>
    <property type="project" value="TreeGrafter"/>
</dbReference>
<accession>A0A0E9NPH5</accession>
<gene>
    <name evidence="3" type="ORF">G7K_5433-t1</name>
</gene>
<dbReference type="OrthoDB" id="2327445at2759"/>
<evidence type="ECO:0000256" key="2">
    <source>
        <dbReference type="SAM" id="Phobius"/>
    </source>
</evidence>
<reference evidence="3 4" key="2">
    <citation type="journal article" date="2014" name="J. Gen. Appl. Microbiol.">
        <title>The early diverging ascomycetous budding yeast Saitoella complicata has three histone deacetylases belonging to the Clr6, Hos2, and Rpd3 lineages.</title>
        <authorList>
            <person name="Nishida H."/>
            <person name="Matsumoto T."/>
            <person name="Kondo S."/>
            <person name="Hamamoto M."/>
            <person name="Yoshikawa H."/>
        </authorList>
    </citation>
    <scope>NUCLEOTIDE SEQUENCE [LARGE SCALE GENOMIC DNA]</scope>
    <source>
        <strain evidence="3 4">NRRL Y-17804</strain>
    </source>
</reference>
<feature type="compositionally biased region" description="Polar residues" evidence="1">
    <location>
        <begin position="347"/>
        <end position="359"/>
    </location>
</feature>
<evidence type="ECO:0000313" key="4">
    <source>
        <dbReference type="Proteomes" id="UP000033140"/>
    </source>
</evidence>
<dbReference type="GO" id="GO:0051285">
    <property type="term" value="C:cell cortex of cell tip"/>
    <property type="evidence" value="ECO:0007669"/>
    <property type="project" value="TreeGrafter"/>
</dbReference>
<name>A0A0E9NPH5_SAICN</name>
<keyword evidence="2" id="KW-1133">Transmembrane helix</keyword>
<reference evidence="3 4" key="3">
    <citation type="journal article" date="2015" name="Genome Announc.">
        <title>Draft Genome Sequence of the Archiascomycetous Yeast Saitoella complicata.</title>
        <authorList>
            <person name="Yamauchi K."/>
            <person name="Kondo S."/>
            <person name="Hamamoto M."/>
            <person name="Takahashi Y."/>
            <person name="Ogura Y."/>
            <person name="Hayashi T."/>
            <person name="Nishida H."/>
        </authorList>
    </citation>
    <scope>NUCLEOTIDE SEQUENCE [LARGE SCALE GENOMIC DNA]</scope>
    <source>
        <strain evidence="3 4">NRRL Y-17804</strain>
    </source>
</reference>
<dbReference type="OMA" id="QGITHCS"/>
<dbReference type="GO" id="GO:0005886">
    <property type="term" value="C:plasma membrane"/>
    <property type="evidence" value="ECO:0007669"/>
    <property type="project" value="InterPro"/>
</dbReference>
<keyword evidence="2" id="KW-0472">Membrane</keyword>
<dbReference type="AlphaFoldDB" id="A0A0E9NPH5"/>
<dbReference type="STRING" id="698492.A0A0E9NPH5"/>
<dbReference type="InterPro" id="IPR052413">
    <property type="entry name" value="SUR7_domain"/>
</dbReference>
<reference evidence="3 4" key="1">
    <citation type="journal article" date="2011" name="J. Gen. Appl. Microbiol.">
        <title>Draft genome sequencing of the enigmatic yeast Saitoella complicata.</title>
        <authorList>
            <person name="Nishida H."/>
            <person name="Hamamoto M."/>
            <person name="Sugiyama J."/>
        </authorList>
    </citation>
    <scope>NUCLEOTIDE SEQUENCE [LARGE SCALE GENOMIC DNA]</scope>
    <source>
        <strain evidence="3 4">NRRL Y-17804</strain>
    </source>
</reference>
<proteinExistence type="predicted"/>
<keyword evidence="4" id="KW-1185">Reference proteome</keyword>
<organism evidence="3 4">
    <name type="scientific">Saitoella complicata (strain BCRC 22490 / CBS 7301 / JCM 7358 / NBRC 10748 / NRRL Y-17804)</name>
    <dbReference type="NCBI Taxonomy" id="698492"/>
    <lineage>
        <taxon>Eukaryota</taxon>
        <taxon>Fungi</taxon>
        <taxon>Dikarya</taxon>
        <taxon>Ascomycota</taxon>
        <taxon>Taphrinomycotina</taxon>
        <taxon>Taphrinomycotina incertae sedis</taxon>
        <taxon>Saitoella</taxon>
    </lineage>
</organism>
<dbReference type="PANTHER" id="PTHR28019">
    <property type="entry name" value="CELL MEMBRANE PROTEIN YLR413W-RELATED"/>
    <property type="match status" value="1"/>
</dbReference>
<dbReference type="PANTHER" id="PTHR28019:SF2">
    <property type="entry name" value="CELL MEMBRANE PROTEIN YLR413W-RELATED"/>
    <property type="match status" value="1"/>
</dbReference>
<dbReference type="InterPro" id="IPR009571">
    <property type="entry name" value="SUR7/Rim9-like_fungi"/>
</dbReference>
<feature type="transmembrane region" description="Helical" evidence="2">
    <location>
        <begin position="220"/>
        <end position="243"/>
    </location>
</feature>
<dbReference type="Proteomes" id="UP000033140">
    <property type="component" value="Unassembled WGS sequence"/>
</dbReference>